<evidence type="ECO:0000256" key="2">
    <source>
        <dbReference type="ARBA" id="ARBA00005062"/>
    </source>
</evidence>
<dbReference type="UniPathway" id="UPA00050">
    <property type="reaction ID" value="UER00063"/>
</dbReference>
<dbReference type="InterPro" id="IPR005106">
    <property type="entry name" value="Asp/hSer_DH_NAD-bd"/>
</dbReference>
<keyword evidence="8" id="KW-0560">Oxidoreductase</keyword>
<dbReference type="SUPFAM" id="SSF51735">
    <property type="entry name" value="NAD(P)-binding Rossmann-fold domains"/>
    <property type="match status" value="1"/>
</dbReference>
<keyword evidence="9" id="KW-0915">Sodium</keyword>
<evidence type="ECO:0000259" key="13">
    <source>
        <dbReference type="Pfam" id="PF03447"/>
    </source>
</evidence>
<dbReference type="UniPathway" id="UPA00051">
    <property type="reaction ID" value="UER00465"/>
</dbReference>
<feature type="domain" description="Aspartate/homoserine dehydrogenase NAD-binding" evidence="13">
    <location>
        <begin position="11"/>
        <end position="130"/>
    </location>
</feature>
<comment type="catalytic activity">
    <reaction evidence="11">
        <text>L-homoserine + NADP(+) = L-aspartate 4-semialdehyde + NADPH + H(+)</text>
        <dbReference type="Rhea" id="RHEA:15761"/>
        <dbReference type="ChEBI" id="CHEBI:15378"/>
        <dbReference type="ChEBI" id="CHEBI:57476"/>
        <dbReference type="ChEBI" id="CHEBI:57783"/>
        <dbReference type="ChEBI" id="CHEBI:58349"/>
        <dbReference type="ChEBI" id="CHEBI:537519"/>
        <dbReference type="EC" id="1.1.1.3"/>
    </reaction>
    <physiologicalReaction direction="right-to-left" evidence="11">
        <dbReference type="Rhea" id="RHEA:15763"/>
    </physiologicalReaction>
</comment>
<protein>
    <recommendedName>
        <fullName evidence="5">Homoserine dehydrogenase</fullName>
        <ecNumber evidence="4">1.1.1.3</ecNumber>
    </recommendedName>
</protein>
<evidence type="ECO:0000313" key="15">
    <source>
        <dbReference type="Proteomes" id="UP000198935"/>
    </source>
</evidence>
<keyword evidence="6" id="KW-0028">Amino-acid biosynthesis</keyword>
<dbReference type="PANTHER" id="PTHR43331:SF1">
    <property type="entry name" value="HOMOSERINE DEHYDROGENASE"/>
    <property type="match status" value="1"/>
</dbReference>
<evidence type="ECO:0000256" key="11">
    <source>
        <dbReference type="ARBA" id="ARBA00048841"/>
    </source>
</evidence>
<dbReference type="NCBIfam" id="NF004976">
    <property type="entry name" value="PRK06349.1"/>
    <property type="match status" value="1"/>
</dbReference>
<dbReference type="EMBL" id="FNPI01000024">
    <property type="protein sequence ID" value="SDZ64313.1"/>
    <property type="molecule type" value="Genomic_DNA"/>
</dbReference>
<evidence type="ECO:0000256" key="6">
    <source>
        <dbReference type="ARBA" id="ARBA00022605"/>
    </source>
</evidence>
<evidence type="ECO:0000313" key="14">
    <source>
        <dbReference type="EMBL" id="SDZ64313.1"/>
    </source>
</evidence>
<evidence type="ECO:0000256" key="7">
    <source>
        <dbReference type="ARBA" id="ARBA00022697"/>
    </source>
</evidence>
<dbReference type="SUPFAM" id="SSF55347">
    <property type="entry name" value="Glyceraldehyde-3-phosphate dehydrogenase-like, C-terminal domain"/>
    <property type="match status" value="1"/>
</dbReference>
<dbReference type="EC" id="1.1.1.3" evidence="4"/>
<dbReference type="FunFam" id="3.30.360.10:FF:000005">
    <property type="entry name" value="Homoserine dehydrogenase"/>
    <property type="match status" value="1"/>
</dbReference>
<dbReference type="GO" id="GO:0009086">
    <property type="term" value="P:methionine biosynthetic process"/>
    <property type="evidence" value="ECO:0007669"/>
    <property type="project" value="UniProtKB-KW"/>
</dbReference>
<dbReference type="Pfam" id="PF03447">
    <property type="entry name" value="NAD_binding_3"/>
    <property type="match status" value="1"/>
</dbReference>
<dbReference type="Gene3D" id="3.30.360.10">
    <property type="entry name" value="Dihydrodipicolinate Reductase, domain 2"/>
    <property type="match status" value="1"/>
</dbReference>
<dbReference type="Proteomes" id="UP000198935">
    <property type="component" value="Unassembled WGS sequence"/>
</dbReference>
<evidence type="ECO:0000256" key="3">
    <source>
        <dbReference type="ARBA" id="ARBA00006753"/>
    </source>
</evidence>
<evidence type="ECO:0000256" key="9">
    <source>
        <dbReference type="ARBA" id="ARBA00023053"/>
    </source>
</evidence>
<reference evidence="15" key="1">
    <citation type="submission" date="2016-10" db="EMBL/GenBank/DDBJ databases">
        <authorList>
            <person name="Varghese N."/>
            <person name="Submissions S."/>
        </authorList>
    </citation>
    <scope>NUCLEOTIDE SEQUENCE [LARGE SCALE GENOMIC DNA]</scope>
    <source>
        <strain evidence="15">SP</strain>
    </source>
</reference>
<accession>A0A1H3UPG2</accession>
<dbReference type="AlphaFoldDB" id="A0A1H3UPG2"/>
<dbReference type="PANTHER" id="PTHR43331">
    <property type="entry name" value="HOMOSERINE DEHYDROGENASE"/>
    <property type="match status" value="1"/>
</dbReference>
<organism evidence="14 15">
    <name type="scientific">Evansella caseinilytica</name>
    <dbReference type="NCBI Taxonomy" id="1503961"/>
    <lineage>
        <taxon>Bacteria</taxon>
        <taxon>Bacillati</taxon>
        <taxon>Bacillota</taxon>
        <taxon>Bacilli</taxon>
        <taxon>Bacillales</taxon>
        <taxon>Bacillaceae</taxon>
        <taxon>Evansella</taxon>
    </lineage>
</organism>
<dbReference type="Gene3D" id="3.40.50.720">
    <property type="entry name" value="NAD(P)-binding Rossmann-like Domain"/>
    <property type="match status" value="1"/>
</dbReference>
<comment type="pathway">
    <text evidence="2">Amino-acid biosynthesis; L-methionine biosynthesis via de novo pathway; L-homoserine from L-aspartate: step 3/3.</text>
</comment>
<keyword evidence="10" id="KW-0486">Methionine biosynthesis</keyword>
<dbReference type="Pfam" id="PF00742">
    <property type="entry name" value="Homoserine_dh"/>
    <property type="match status" value="1"/>
</dbReference>
<comment type="similarity">
    <text evidence="3">Belongs to the homoserine dehydrogenase family.</text>
</comment>
<sequence length="427" mass="46587">MAQRYNIALIGFGTVGEGVYRTIENKRAKLEALIGRQINIPFVLVKNTRRQRHVSRETVVTSSLEDILNSEMKLDLAVEAVSDAESAYPYVDRLLKLGVPVVSANKELIAKRGPELQRIAAANKCRLLYEAAVAGGIPLLNTLRHALKVNTIVKLEGILNGTSNFMLTKMREDRLTFAEALQEAQEKGYAEAVPDKDVDGWDAYFKTTILSQWLYGKSPRWEAPEPVGIRAVGGEDMELGEQLCGRIKHIASLVKEGETIRASVRPSFVFHGHPLFGVEGVNNGVHIEGSIVGSLLLQGPGAGKYPTSSAVVEDIVSVLTNPWEQEKDGSEFIAHGFPEKQDSDQRGDDGSSLWFVTGKHGLLQSLAQAGAELLQSAVHPKQKTAAIVEAVEEKVELLKLLSKGTVEVYPVLADRQTVIGARHSVAL</sequence>
<dbReference type="InterPro" id="IPR036291">
    <property type="entry name" value="NAD(P)-bd_dom_sf"/>
</dbReference>
<evidence type="ECO:0000256" key="5">
    <source>
        <dbReference type="ARBA" id="ARBA00013376"/>
    </source>
</evidence>
<dbReference type="GO" id="GO:0050661">
    <property type="term" value="F:NADP binding"/>
    <property type="evidence" value="ECO:0007669"/>
    <property type="project" value="InterPro"/>
</dbReference>
<evidence type="ECO:0000259" key="12">
    <source>
        <dbReference type="Pfam" id="PF00742"/>
    </source>
</evidence>
<evidence type="ECO:0000256" key="4">
    <source>
        <dbReference type="ARBA" id="ARBA00013213"/>
    </source>
</evidence>
<keyword evidence="15" id="KW-1185">Reference proteome</keyword>
<feature type="domain" description="Homoserine dehydrogenase catalytic" evidence="12">
    <location>
        <begin position="138"/>
        <end position="316"/>
    </location>
</feature>
<name>A0A1H3UPG2_9BACI</name>
<dbReference type="GO" id="GO:0009088">
    <property type="term" value="P:threonine biosynthetic process"/>
    <property type="evidence" value="ECO:0007669"/>
    <property type="project" value="UniProtKB-UniPathway"/>
</dbReference>
<proteinExistence type="inferred from homology"/>
<evidence type="ECO:0000256" key="8">
    <source>
        <dbReference type="ARBA" id="ARBA00023002"/>
    </source>
</evidence>
<dbReference type="STRING" id="1503961.SAMN05421736_12430"/>
<keyword evidence="7" id="KW-0791">Threonine biosynthesis</keyword>
<evidence type="ECO:0000256" key="1">
    <source>
        <dbReference type="ARBA" id="ARBA00005056"/>
    </source>
</evidence>
<dbReference type="OrthoDB" id="9808167at2"/>
<comment type="pathway">
    <text evidence="1">Amino-acid biosynthesis; L-threonine biosynthesis; L-threonine from L-aspartate: step 3/5.</text>
</comment>
<dbReference type="InterPro" id="IPR001342">
    <property type="entry name" value="HDH_cat"/>
</dbReference>
<evidence type="ECO:0000256" key="10">
    <source>
        <dbReference type="ARBA" id="ARBA00023167"/>
    </source>
</evidence>
<gene>
    <name evidence="14" type="ORF">SAMN05421736_12430</name>
</gene>
<dbReference type="GO" id="GO:0004412">
    <property type="term" value="F:homoserine dehydrogenase activity"/>
    <property type="evidence" value="ECO:0007669"/>
    <property type="project" value="UniProtKB-EC"/>
</dbReference>